<dbReference type="GeneID" id="102004893"/>
<dbReference type="RefSeq" id="XP_013377934.1">
    <property type="nucleotide sequence ID" value="XM_013522480.1"/>
</dbReference>
<name>A0A8C2VSS7_CHILA</name>
<dbReference type="RefSeq" id="XP_013377938.1">
    <property type="nucleotide sequence ID" value="XM_013522484.1"/>
</dbReference>
<dbReference type="OrthoDB" id="2016523at2759"/>
<dbReference type="PANTHER" id="PTHR12062">
    <property type="entry name" value="N-ACETYLGLUCOSAMINYLTRANSFERASE VI"/>
    <property type="match status" value="1"/>
</dbReference>
<feature type="domain" description="MGAT4 conserved region" evidence="2">
    <location>
        <begin position="54"/>
        <end position="309"/>
    </location>
</feature>
<dbReference type="AlphaFoldDB" id="A0A8C2VSS7"/>
<dbReference type="Ensembl" id="ENSCLAT00000017340.1">
    <property type="protein sequence ID" value="ENSCLAP00000017171.1"/>
    <property type="gene ID" value="ENSCLAG00000011787.1"/>
</dbReference>
<keyword evidence="4" id="KW-1185">Reference proteome</keyword>
<dbReference type="GO" id="GO:0008375">
    <property type="term" value="F:acetylglucosaminyltransferase activity"/>
    <property type="evidence" value="ECO:0007669"/>
    <property type="project" value="TreeGrafter"/>
</dbReference>
<keyword evidence="1" id="KW-0812">Transmembrane</keyword>
<evidence type="ECO:0000259" key="2">
    <source>
        <dbReference type="Pfam" id="PF04666"/>
    </source>
</evidence>
<proteinExistence type="predicted"/>
<organism evidence="3 4">
    <name type="scientific">Chinchilla lanigera</name>
    <name type="common">Long-tailed chinchilla</name>
    <name type="synonym">Chinchilla villidera</name>
    <dbReference type="NCBI Taxonomy" id="34839"/>
    <lineage>
        <taxon>Eukaryota</taxon>
        <taxon>Metazoa</taxon>
        <taxon>Chordata</taxon>
        <taxon>Craniata</taxon>
        <taxon>Vertebrata</taxon>
        <taxon>Euteleostomi</taxon>
        <taxon>Mammalia</taxon>
        <taxon>Eutheria</taxon>
        <taxon>Euarchontoglires</taxon>
        <taxon>Glires</taxon>
        <taxon>Rodentia</taxon>
        <taxon>Hystricomorpha</taxon>
        <taxon>Chinchillidae</taxon>
        <taxon>Chinchilla</taxon>
    </lineage>
</organism>
<evidence type="ECO:0000313" key="3">
    <source>
        <dbReference type="Ensembl" id="ENSCLAP00000017170.1"/>
    </source>
</evidence>
<dbReference type="GO" id="GO:0006487">
    <property type="term" value="P:protein N-linked glycosylation"/>
    <property type="evidence" value="ECO:0007669"/>
    <property type="project" value="TreeGrafter"/>
</dbReference>
<evidence type="ECO:0000256" key="1">
    <source>
        <dbReference type="SAM" id="Phobius"/>
    </source>
</evidence>
<dbReference type="GeneTree" id="ENSGT00940000163962"/>
<dbReference type="OMA" id="KEMVAWQ"/>
<dbReference type="PANTHER" id="PTHR12062:SF30">
    <property type="entry name" value="ALPHA-1,3-MANNOSYL-GLYCOPROTEIN 4-BETA-N-ACETYLGLUCOSAMINYLTRANSFERASE C"/>
    <property type="match status" value="1"/>
</dbReference>
<gene>
    <name evidence="3" type="primary">LOC102004893</name>
</gene>
<dbReference type="InterPro" id="IPR006759">
    <property type="entry name" value="Glyco_transf_54"/>
</dbReference>
<keyword evidence="1" id="KW-1133">Transmembrane helix</keyword>
<sequence length="454" mass="51711">MQIFPWGLVIAAAVVLPAFYFITENPFDSTSFLSLEEKKMVAWQRARMQINPGITEHLRNFKDMQRNSEPLKNVNTQILIGVPPVEKKLLTIGISSVQHPQGSYVLDTLQSLFFASSSPEQKLFVVLIHLASPSSTWLGQMTSNISTLFKSYIQARQLLVINTPQKSYLPLKKLPGPFSDSPAFVAFYSKQNMDYAFLMNFAANYSDYFLMIEDDVKCLPGFVTQIVSILSAWERRLWVTLEFCPLGFIGKLFHTRDLPYFVHFLLLFYQEMPCDYLLSHFLNLLKQNPIQFSPSLFQHVDKFNSFKEVEENIGYPSNPAATLYTNLNVTDNSNLMSAYSLDNSYFYIEEAKAGSYLTVFLHIPAIVFHVQVLTGSELKEENQLEEGQVELGYDSTNRVTDCDDYVLLGMLINGTLNKHVLSEDSGKKVKCVRLFVTATVSSGLIVRHINLWVR</sequence>
<dbReference type="InterPro" id="IPR057279">
    <property type="entry name" value="MGAT4"/>
</dbReference>
<accession>A0A8C2VSS7</accession>
<dbReference type="Pfam" id="PF04666">
    <property type="entry name" value="MGAT4_cons"/>
    <property type="match status" value="1"/>
</dbReference>
<evidence type="ECO:0000313" key="4">
    <source>
        <dbReference type="Proteomes" id="UP000694398"/>
    </source>
</evidence>
<dbReference type="RefSeq" id="XP_005375296.1">
    <property type="nucleotide sequence ID" value="XM_005375239.2"/>
</dbReference>
<keyword evidence="1" id="KW-0472">Membrane</keyword>
<dbReference type="Ensembl" id="ENSCLAT00000017339.1">
    <property type="protein sequence ID" value="ENSCLAP00000017170.1"/>
    <property type="gene ID" value="ENSCLAG00000011787.1"/>
</dbReference>
<dbReference type="RefSeq" id="XP_013377942.1">
    <property type="nucleotide sequence ID" value="XM_013522488.1"/>
</dbReference>
<protein>
    <submittedName>
        <fullName evidence="3">Alpha-1,3-mannosyl-glycoprotein 4-beta-N-acetylglucosaminyltransferase C-like</fullName>
    </submittedName>
</protein>
<dbReference type="Proteomes" id="UP000694398">
    <property type="component" value="Unassembled WGS sequence"/>
</dbReference>
<reference evidence="3" key="1">
    <citation type="submission" date="2025-05" db="UniProtKB">
        <authorList>
            <consortium name="Ensembl"/>
        </authorList>
    </citation>
    <scope>IDENTIFICATION</scope>
</reference>
<feature type="transmembrane region" description="Helical" evidence="1">
    <location>
        <begin position="6"/>
        <end position="23"/>
    </location>
</feature>